<accession>A0AAV4J270</accession>
<sequence>MLATRRGSCWHLAPTKHAVRCGSYIRTLRSYLYTLLLRKTDEPNSLPVLSPPPMAHLFIHGVDAAFHLRLAAGDNITTSSTLLTSSALFSVQIFPQNTDSPLIFAANAYCLSTIFLFSYEKPSLPSLWQVWDFPFRTNFQTASAIP</sequence>
<name>A0AAV4J270_9GAST</name>
<protein>
    <submittedName>
        <fullName evidence="1">Uncharacterized protein</fullName>
    </submittedName>
</protein>
<dbReference type="EMBL" id="BMAT01009901">
    <property type="protein sequence ID" value="GFS16018.1"/>
    <property type="molecule type" value="Genomic_DNA"/>
</dbReference>
<organism evidence="1 2">
    <name type="scientific">Elysia marginata</name>
    <dbReference type="NCBI Taxonomy" id="1093978"/>
    <lineage>
        <taxon>Eukaryota</taxon>
        <taxon>Metazoa</taxon>
        <taxon>Spiralia</taxon>
        <taxon>Lophotrochozoa</taxon>
        <taxon>Mollusca</taxon>
        <taxon>Gastropoda</taxon>
        <taxon>Heterobranchia</taxon>
        <taxon>Euthyneura</taxon>
        <taxon>Panpulmonata</taxon>
        <taxon>Sacoglossa</taxon>
        <taxon>Placobranchoidea</taxon>
        <taxon>Plakobranchidae</taxon>
        <taxon>Elysia</taxon>
    </lineage>
</organism>
<keyword evidence="2" id="KW-1185">Reference proteome</keyword>
<dbReference type="AlphaFoldDB" id="A0AAV4J270"/>
<evidence type="ECO:0000313" key="1">
    <source>
        <dbReference type="EMBL" id="GFS16018.1"/>
    </source>
</evidence>
<dbReference type="Proteomes" id="UP000762676">
    <property type="component" value="Unassembled WGS sequence"/>
</dbReference>
<proteinExistence type="predicted"/>
<reference evidence="1 2" key="1">
    <citation type="journal article" date="2021" name="Elife">
        <title>Chloroplast acquisition without the gene transfer in kleptoplastic sea slugs, Plakobranchus ocellatus.</title>
        <authorList>
            <person name="Maeda T."/>
            <person name="Takahashi S."/>
            <person name="Yoshida T."/>
            <person name="Shimamura S."/>
            <person name="Takaki Y."/>
            <person name="Nagai Y."/>
            <person name="Toyoda A."/>
            <person name="Suzuki Y."/>
            <person name="Arimoto A."/>
            <person name="Ishii H."/>
            <person name="Satoh N."/>
            <person name="Nishiyama T."/>
            <person name="Hasebe M."/>
            <person name="Maruyama T."/>
            <person name="Minagawa J."/>
            <person name="Obokata J."/>
            <person name="Shigenobu S."/>
        </authorList>
    </citation>
    <scope>NUCLEOTIDE SEQUENCE [LARGE SCALE GENOMIC DNA]</scope>
</reference>
<gene>
    <name evidence="1" type="ORF">ElyMa_004947300</name>
</gene>
<evidence type="ECO:0000313" key="2">
    <source>
        <dbReference type="Proteomes" id="UP000762676"/>
    </source>
</evidence>
<comment type="caution">
    <text evidence="1">The sequence shown here is derived from an EMBL/GenBank/DDBJ whole genome shotgun (WGS) entry which is preliminary data.</text>
</comment>